<evidence type="ECO:0000313" key="8">
    <source>
        <dbReference type="EMBL" id="GGW40731.1"/>
    </source>
</evidence>
<dbReference type="Proteomes" id="UP000628984">
    <property type="component" value="Unassembled WGS sequence"/>
</dbReference>
<evidence type="ECO:0000256" key="5">
    <source>
        <dbReference type="ARBA" id="ARBA00048539"/>
    </source>
</evidence>
<feature type="binding site" evidence="6">
    <location>
        <begin position="29"/>
        <end position="34"/>
    </location>
    <ligand>
        <name>ATP</name>
        <dbReference type="ChEBI" id="CHEBI:30616"/>
    </ligand>
</feature>
<sequence>MTATEAAPLAAVARWMDSVSPARVGIAVSGGGDSVALLHLAHCAAPGRVAAVTVDHGLRAASADEARQMAEYCADLGVPHRVLCWSGPADSGNLMAQARQARFALIASWAQEQGLGCVALGHTLDDQAESFLMNLGRAAGLDGLSGMRADWQAAGVRWCRPLLAIARADLRAYLRGQGISWIDDPTNEDDRFARVRARRAVAALRPVADLQAIGRSIAHLAALRADLTRALGAWVAAHVTERAGALTFDRVAWAALLPDLRRRLIPAILRWMTGAEHPPREAQLARLIDALLAGQGGTLGGVRFRAKGNHISVMREPRAVAGLSVPCHGAGGRWDGRWRLTGPAAKGEEIRALGAQGLALCPDWRTTGNPREALIVSPAIWEGARLVAAPLAGKSGGWVAEPDPSFGMFILSH</sequence>
<evidence type="ECO:0000256" key="2">
    <source>
        <dbReference type="ARBA" id="ARBA00022694"/>
    </source>
</evidence>
<evidence type="ECO:0000259" key="7">
    <source>
        <dbReference type="Pfam" id="PF01171"/>
    </source>
</evidence>
<dbReference type="SUPFAM" id="SSF52402">
    <property type="entry name" value="Adenine nucleotide alpha hydrolases-like"/>
    <property type="match status" value="1"/>
</dbReference>
<evidence type="ECO:0000256" key="1">
    <source>
        <dbReference type="ARBA" id="ARBA00022598"/>
    </source>
</evidence>
<evidence type="ECO:0000313" key="9">
    <source>
        <dbReference type="Proteomes" id="UP000628984"/>
    </source>
</evidence>
<dbReference type="InterPro" id="IPR011063">
    <property type="entry name" value="TilS/TtcA_N"/>
</dbReference>
<gene>
    <name evidence="6 8" type="primary">tilS</name>
    <name evidence="8" type="ORF">GCM10011452_31510</name>
</gene>
<name>A0A918MNR8_9RHOB</name>
<dbReference type="PANTHER" id="PTHR43033:SF1">
    <property type="entry name" value="TRNA(ILE)-LYSIDINE SYNTHASE-RELATED"/>
    <property type="match status" value="1"/>
</dbReference>
<dbReference type="GO" id="GO:0005737">
    <property type="term" value="C:cytoplasm"/>
    <property type="evidence" value="ECO:0007669"/>
    <property type="project" value="UniProtKB-SubCell"/>
</dbReference>
<dbReference type="AlphaFoldDB" id="A0A918MNR8"/>
<protein>
    <recommendedName>
        <fullName evidence="6">tRNA(Ile)-lysidine synthase</fullName>
        <ecNumber evidence="6">6.3.4.19</ecNumber>
    </recommendedName>
    <alternativeName>
        <fullName evidence="6">tRNA(Ile)-2-lysyl-cytidine synthase</fullName>
    </alternativeName>
    <alternativeName>
        <fullName evidence="6">tRNA(Ile)-lysidine synthetase</fullName>
    </alternativeName>
</protein>
<reference evidence="8" key="1">
    <citation type="journal article" date="2014" name="Int. J. Syst. Evol. Microbiol.">
        <title>Complete genome sequence of Corynebacterium casei LMG S-19264T (=DSM 44701T), isolated from a smear-ripened cheese.</title>
        <authorList>
            <consortium name="US DOE Joint Genome Institute (JGI-PGF)"/>
            <person name="Walter F."/>
            <person name="Albersmeier A."/>
            <person name="Kalinowski J."/>
            <person name="Ruckert C."/>
        </authorList>
    </citation>
    <scope>NUCLEOTIDE SEQUENCE</scope>
    <source>
        <strain evidence="8">KCTC 23714</strain>
    </source>
</reference>
<dbReference type="InterPro" id="IPR012795">
    <property type="entry name" value="tRNA_Ile_lys_synt_N"/>
</dbReference>
<evidence type="ECO:0000256" key="3">
    <source>
        <dbReference type="ARBA" id="ARBA00022741"/>
    </source>
</evidence>
<dbReference type="HAMAP" id="MF_01161">
    <property type="entry name" value="tRNA_Ile_lys_synt"/>
    <property type="match status" value="1"/>
</dbReference>
<accession>A0A918MNR8</accession>
<comment type="catalytic activity">
    <reaction evidence="5 6">
        <text>cytidine(34) in tRNA(Ile2) + L-lysine + ATP = lysidine(34) in tRNA(Ile2) + AMP + diphosphate + H(+)</text>
        <dbReference type="Rhea" id="RHEA:43744"/>
        <dbReference type="Rhea" id="RHEA-COMP:10625"/>
        <dbReference type="Rhea" id="RHEA-COMP:10670"/>
        <dbReference type="ChEBI" id="CHEBI:15378"/>
        <dbReference type="ChEBI" id="CHEBI:30616"/>
        <dbReference type="ChEBI" id="CHEBI:32551"/>
        <dbReference type="ChEBI" id="CHEBI:33019"/>
        <dbReference type="ChEBI" id="CHEBI:82748"/>
        <dbReference type="ChEBI" id="CHEBI:83665"/>
        <dbReference type="ChEBI" id="CHEBI:456215"/>
        <dbReference type="EC" id="6.3.4.19"/>
    </reaction>
</comment>
<feature type="domain" description="tRNA(Ile)-lysidine/2-thiocytidine synthase N-terminal" evidence="7">
    <location>
        <begin position="24"/>
        <end position="199"/>
    </location>
</feature>
<evidence type="ECO:0000256" key="6">
    <source>
        <dbReference type="HAMAP-Rule" id="MF_01161"/>
    </source>
</evidence>
<comment type="similarity">
    <text evidence="6">Belongs to the tRNA(Ile)-lysidine synthase family.</text>
</comment>
<dbReference type="GO" id="GO:0032267">
    <property type="term" value="F:tRNA(Ile)-lysidine synthase activity"/>
    <property type="evidence" value="ECO:0007669"/>
    <property type="project" value="UniProtKB-EC"/>
</dbReference>
<dbReference type="Pfam" id="PF01171">
    <property type="entry name" value="ATP_bind_3"/>
    <property type="match status" value="1"/>
</dbReference>
<comment type="function">
    <text evidence="6">Ligates lysine onto the cytidine present at position 34 of the AUA codon-specific tRNA(Ile) that contains the anticodon CAU, in an ATP-dependent manner. Cytidine is converted to lysidine, thus changing the amino acid specificity of the tRNA from methionine to isoleucine.</text>
</comment>
<dbReference type="EC" id="6.3.4.19" evidence="6"/>
<comment type="subcellular location">
    <subcellularLocation>
        <location evidence="6">Cytoplasm</location>
    </subcellularLocation>
</comment>
<dbReference type="GO" id="GO:0006400">
    <property type="term" value="P:tRNA modification"/>
    <property type="evidence" value="ECO:0007669"/>
    <property type="project" value="UniProtKB-UniRule"/>
</dbReference>
<organism evidence="8 9">
    <name type="scientific">Gemmobacter lanyuensis</name>
    <dbReference type="NCBI Taxonomy" id="1054497"/>
    <lineage>
        <taxon>Bacteria</taxon>
        <taxon>Pseudomonadati</taxon>
        <taxon>Pseudomonadota</taxon>
        <taxon>Alphaproteobacteria</taxon>
        <taxon>Rhodobacterales</taxon>
        <taxon>Paracoccaceae</taxon>
        <taxon>Gemmobacter</taxon>
    </lineage>
</organism>
<proteinExistence type="inferred from homology"/>
<comment type="domain">
    <text evidence="6">The N-terminal region contains the highly conserved SGGXDS motif, predicted to be a P-loop motif involved in ATP binding.</text>
</comment>
<keyword evidence="1 6" id="KW-0436">Ligase</keyword>
<reference evidence="8" key="2">
    <citation type="submission" date="2020-09" db="EMBL/GenBank/DDBJ databases">
        <authorList>
            <person name="Sun Q."/>
            <person name="Kim S."/>
        </authorList>
    </citation>
    <scope>NUCLEOTIDE SEQUENCE</scope>
    <source>
        <strain evidence="8">KCTC 23714</strain>
    </source>
</reference>
<dbReference type="GO" id="GO:0005524">
    <property type="term" value="F:ATP binding"/>
    <property type="evidence" value="ECO:0007669"/>
    <property type="project" value="UniProtKB-UniRule"/>
</dbReference>
<dbReference type="InterPro" id="IPR012094">
    <property type="entry name" value="tRNA_Ile_lys_synt"/>
</dbReference>
<keyword evidence="3 6" id="KW-0547">Nucleotide-binding</keyword>
<keyword evidence="9" id="KW-1185">Reference proteome</keyword>
<dbReference type="Gene3D" id="3.40.50.620">
    <property type="entry name" value="HUPs"/>
    <property type="match status" value="1"/>
</dbReference>
<dbReference type="CDD" id="cd01992">
    <property type="entry name" value="TilS_N"/>
    <property type="match status" value="1"/>
</dbReference>
<keyword evidence="2 6" id="KW-0819">tRNA processing</keyword>
<dbReference type="PANTHER" id="PTHR43033">
    <property type="entry name" value="TRNA(ILE)-LYSIDINE SYNTHASE-RELATED"/>
    <property type="match status" value="1"/>
</dbReference>
<dbReference type="InterPro" id="IPR014729">
    <property type="entry name" value="Rossmann-like_a/b/a_fold"/>
</dbReference>
<keyword evidence="4 6" id="KW-0067">ATP-binding</keyword>
<keyword evidence="6" id="KW-0963">Cytoplasm</keyword>
<comment type="caution">
    <text evidence="8">The sequence shown here is derived from an EMBL/GenBank/DDBJ whole genome shotgun (WGS) entry which is preliminary data.</text>
</comment>
<dbReference type="NCBIfam" id="TIGR02432">
    <property type="entry name" value="lysidine_TilS_N"/>
    <property type="match status" value="1"/>
</dbReference>
<dbReference type="EMBL" id="BMYQ01000012">
    <property type="protein sequence ID" value="GGW40731.1"/>
    <property type="molecule type" value="Genomic_DNA"/>
</dbReference>
<evidence type="ECO:0000256" key="4">
    <source>
        <dbReference type="ARBA" id="ARBA00022840"/>
    </source>
</evidence>
<dbReference type="RefSeq" id="WP_229804240.1">
    <property type="nucleotide sequence ID" value="NZ_BMYQ01000012.1"/>
</dbReference>